<sequence>MDKHEVLREAQRRVLDADARQRRLRKALEILEQDNHVEEPVSESRSTKKPKFGEDDGPFKSGKNKKKRRSFCVKSGTLSLGSTIFQCIEICANKFI</sequence>
<dbReference type="OrthoDB" id="74807at2759"/>
<feature type="region of interest" description="Disordered" evidence="2">
    <location>
        <begin position="35"/>
        <end position="69"/>
    </location>
</feature>
<dbReference type="EMBL" id="UYRU01060389">
    <property type="protein sequence ID" value="VDN14786.1"/>
    <property type="molecule type" value="Genomic_DNA"/>
</dbReference>
<keyword evidence="1" id="KW-0175">Coiled coil</keyword>
<evidence type="ECO:0000256" key="2">
    <source>
        <dbReference type="SAM" id="MobiDB-lite"/>
    </source>
</evidence>
<protein>
    <submittedName>
        <fullName evidence="3">Uncharacterized protein</fullName>
    </submittedName>
</protein>
<evidence type="ECO:0000313" key="4">
    <source>
        <dbReference type="Proteomes" id="UP000281553"/>
    </source>
</evidence>
<dbReference type="Proteomes" id="UP000281553">
    <property type="component" value="Unassembled WGS sequence"/>
</dbReference>
<feature type="coiled-coil region" evidence="1">
    <location>
        <begin position="7"/>
        <end position="34"/>
    </location>
</feature>
<name>A0A3P7PA43_DIBLA</name>
<evidence type="ECO:0000256" key="1">
    <source>
        <dbReference type="SAM" id="Coils"/>
    </source>
</evidence>
<evidence type="ECO:0000313" key="3">
    <source>
        <dbReference type="EMBL" id="VDN14786.1"/>
    </source>
</evidence>
<reference evidence="3 4" key="1">
    <citation type="submission" date="2018-11" db="EMBL/GenBank/DDBJ databases">
        <authorList>
            <consortium name="Pathogen Informatics"/>
        </authorList>
    </citation>
    <scope>NUCLEOTIDE SEQUENCE [LARGE SCALE GENOMIC DNA]</scope>
</reference>
<keyword evidence="4" id="KW-1185">Reference proteome</keyword>
<accession>A0A3P7PA43</accession>
<gene>
    <name evidence="3" type="ORF">DILT_LOCUS10617</name>
</gene>
<proteinExistence type="predicted"/>
<dbReference type="AlphaFoldDB" id="A0A3P7PA43"/>
<organism evidence="3 4">
    <name type="scientific">Dibothriocephalus latus</name>
    <name type="common">Fish tapeworm</name>
    <name type="synonym">Diphyllobothrium latum</name>
    <dbReference type="NCBI Taxonomy" id="60516"/>
    <lineage>
        <taxon>Eukaryota</taxon>
        <taxon>Metazoa</taxon>
        <taxon>Spiralia</taxon>
        <taxon>Lophotrochozoa</taxon>
        <taxon>Platyhelminthes</taxon>
        <taxon>Cestoda</taxon>
        <taxon>Eucestoda</taxon>
        <taxon>Diphyllobothriidea</taxon>
        <taxon>Diphyllobothriidae</taxon>
        <taxon>Dibothriocephalus</taxon>
    </lineage>
</organism>